<gene>
    <name evidence="3" type="ORF">B0A50_02361</name>
</gene>
<keyword evidence="2" id="KW-1133">Transmembrane helix</keyword>
<evidence type="ECO:0000313" key="4">
    <source>
        <dbReference type="Proteomes" id="UP000308549"/>
    </source>
</evidence>
<comment type="caution">
    <text evidence="3">The sequence shown here is derived from an EMBL/GenBank/DDBJ whole genome shotgun (WGS) entry which is preliminary data.</text>
</comment>
<dbReference type="Pfam" id="PF07103">
    <property type="entry name" value="DUF1365"/>
    <property type="match status" value="1"/>
</dbReference>
<dbReference type="PANTHER" id="PTHR33973:SF4">
    <property type="entry name" value="OS07G0153300 PROTEIN"/>
    <property type="match status" value="1"/>
</dbReference>
<keyword evidence="4" id="KW-1185">Reference proteome</keyword>
<evidence type="ECO:0000256" key="2">
    <source>
        <dbReference type="SAM" id="Phobius"/>
    </source>
</evidence>
<keyword evidence="2" id="KW-0472">Membrane</keyword>
<dbReference type="InterPro" id="IPR010775">
    <property type="entry name" value="DUF1365"/>
</dbReference>
<reference evidence="3 4" key="1">
    <citation type="submission" date="2017-03" db="EMBL/GenBank/DDBJ databases">
        <title>Genomes of endolithic fungi from Antarctica.</title>
        <authorList>
            <person name="Coleine C."/>
            <person name="Masonjones S."/>
            <person name="Stajich J.E."/>
        </authorList>
    </citation>
    <scope>NUCLEOTIDE SEQUENCE [LARGE SCALE GENOMIC DNA]</scope>
    <source>
        <strain evidence="3 4">CCFEE 6315</strain>
    </source>
</reference>
<accession>A0A4U0U639</accession>
<organism evidence="3 4">
    <name type="scientific">Salinomyces thailandicus</name>
    <dbReference type="NCBI Taxonomy" id="706561"/>
    <lineage>
        <taxon>Eukaryota</taxon>
        <taxon>Fungi</taxon>
        <taxon>Dikarya</taxon>
        <taxon>Ascomycota</taxon>
        <taxon>Pezizomycotina</taxon>
        <taxon>Dothideomycetes</taxon>
        <taxon>Dothideomycetidae</taxon>
        <taxon>Mycosphaerellales</taxon>
        <taxon>Teratosphaeriaceae</taxon>
        <taxon>Salinomyces</taxon>
    </lineage>
</organism>
<keyword evidence="2" id="KW-0812">Transmembrane</keyword>
<proteinExistence type="predicted"/>
<sequence length="699" mass="79025">MRATDHGSMTTTESNNSLPKRTLIILFWALSTLLWSLFLPQYKTLAARVSLLQPAWILRGVKKDPSWTQDLALFLAVHAIDTHRAGIWKFPSYNDLARYDFDDPTFQTSLQTFSLLGMCALLAGSIVLRDRHLKSTESIIEPGHDRRIDDQVLPPLLLASKTTHTRLVPKKHSFEYSYLLVGVPVGMRGRISSMLSVDSQYPGWFVVGPDDYLHRGSAQQSLAEKLKSYLHTQGVTDRDYAFAYLVTAPRFLNYSFNPVSFWYLYDSDVALKYMILEVNNTFGERRIYLLGADNSKGDPESDTLQGKESDAGDGKQLVFSESWPKDFHVSPFNSRKGTYSLRATNPLATYEESGEVRIDNTIVLSSSDGEPKIVARIFSQGAPKDPATISSFEAAKFIARWCWVGFATFPRIIKEAFKLFFQRKLHVWYRPEVTVTSLGRDYTDDEKTLEVFFRAFITHAVNEASTALRVVYTPAHHEGAGVVLYSAGFTFEEDQKRTLSIKVTSPAFYSRFVQYASAREAFECECLAVDERARTGYLEQPELLSVLLTAIEEQDLSSQPPSMKSSSLDRLRWSCLTRSRRPPAPTTSPTITPNQQHRKPRPTEIDRYVRNYSRDPELYRRIAIRLFLAERFALGFPALLTVLDGGFRAALLLAAVRHCYQSEAFDSLGRKSHGVGDVGAVVSMLLWANAVHVWSFLKG</sequence>
<feature type="region of interest" description="Disordered" evidence="1">
    <location>
        <begin position="578"/>
        <end position="603"/>
    </location>
</feature>
<evidence type="ECO:0000256" key="1">
    <source>
        <dbReference type="SAM" id="MobiDB-lite"/>
    </source>
</evidence>
<dbReference type="OrthoDB" id="3340520at2759"/>
<dbReference type="EMBL" id="NAJL01000010">
    <property type="protein sequence ID" value="TKA30641.1"/>
    <property type="molecule type" value="Genomic_DNA"/>
</dbReference>
<protein>
    <submittedName>
        <fullName evidence="3">Uncharacterized protein</fullName>
    </submittedName>
</protein>
<name>A0A4U0U639_9PEZI</name>
<dbReference type="AlphaFoldDB" id="A0A4U0U639"/>
<dbReference type="Proteomes" id="UP000308549">
    <property type="component" value="Unassembled WGS sequence"/>
</dbReference>
<dbReference type="PANTHER" id="PTHR33973">
    <property type="entry name" value="OS07G0153300 PROTEIN"/>
    <property type="match status" value="1"/>
</dbReference>
<feature type="transmembrane region" description="Helical" evidence="2">
    <location>
        <begin position="21"/>
        <end position="42"/>
    </location>
</feature>
<evidence type="ECO:0000313" key="3">
    <source>
        <dbReference type="EMBL" id="TKA30641.1"/>
    </source>
</evidence>